<protein>
    <recommendedName>
        <fullName evidence="3">Phage tail collar domain-containing protein</fullName>
    </recommendedName>
</protein>
<dbReference type="CDD" id="cd22641">
    <property type="entry name" value="C24-like"/>
    <property type="match status" value="1"/>
</dbReference>
<comment type="caution">
    <text evidence="1">The sequence shown here is derived from an EMBL/GenBank/DDBJ whole genome shotgun (WGS) entry which is preliminary data.</text>
</comment>
<organism evidence="1 2">
    <name type="scientific">Elizabethkingia miricola</name>
    <name type="common">Chryseobacterium miricola</name>
    <dbReference type="NCBI Taxonomy" id="172045"/>
    <lineage>
        <taxon>Bacteria</taxon>
        <taxon>Pseudomonadati</taxon>
        <taxon>Bacteroidota</taxon>
        <taxon>Flavobacteriia</taxon>
        <taxon>Flavobacteriales</taxon>
        <taxon>Weeksellaceae</taxon>
        <taxon>Elizabethkingia</taxon>
    </lineage>
</organism>
<evidence type="ECO:0000313" key="2">
    <source>
        <dbReference type="Proteomes" id="UP000324513"/>
    </source>
</evidence>
<keyword evidence="2" id="KW-1185">Reference proteome</keyword>
<evidence type="ECO:0000313" key="1">
    <source>
        <dbReference type="EMBL" id="TYO84916.1"/>
    </source>
</evidence>
<gene>
    <name evidence="1" type="ORF">LX74_03721</name>
</gene>
<dbReference type="EMBL" id="VNHK01000017">
    <property type="protein sequence ID" value="TYO84916.1"/>
    <property type="molecule type" value="Genomic_DNA"/>
</dbReference>
<dbReference type="RefSeq" id="WP_065081751.1">
    <property type="nucleotide sequence ID" value="NZ_FLSS01000004.1"/>
</dbReference>
<reference evidence="1 2" key="1">
    <citation type="submission" date="2019-07" db="EMBL/GenBank/DDBJ databases">
        <title>Genomic Encyclopedia of Archaeal and Bacterial Type Strains, Phase II (KMG-II): from individual species to whole genera.</title>
        <authorList>
            <person name="Goeker M."/>
        </authorList>
    </citation>
    <scope>NUCLEOTIDE SEQUENCE [LARGE SCALE GENOMIC DNA]</scope>
    <source>
        <strain evidence="1 2">DSM 14571</strain>
    </source>
</reference>
<evidence type="ECO:0008006" key="3">
    <source>
        <dbReference type="Google" id="ProtNLM"/>
    </source>
</evidence>
<name>A0ABY3NB68_ELIMR</name>
<sequence length="298" mass="32568">MKTFNFNQTGGFKVTTETLSDIQDAYSIIEGVARVAGNLAIISGCTEAGGGATVSDGVVMINNELLDFKGGAKQNTVIIREIITQKKFETGEMKDVIKYRFATFGFSNDYFAWTAFKRIPPLNTLEARFKNIEDFIPTVPLQQIEARLTKLERASKPILDGNAPVLFMRPANEIPEGWEEATEFRGRFPIGLNPDDLDFAQVLQAGGNKKHTLTMSELPRHSFKIFGGDGMNTATIANNPNGTAAGKGDSPNDNEDWNYTITSAGGEAWAGNTNTLGGDGAHDIMNPFRVVIFIRFKG</sequence>
<dbReference type="Proteomes" id="UP000324513">
    <property type="component" value="Unassembled WGS sequence"/>
</dbReference>
<accession>A0ABY3NB68</accession>
<proteinExistence type="predicted"/>